<protein>
    <submittedName>
        <fullName evidence="1">Uncharacterized protein</fullName>
    </submittedName>
</protein>
<dbReference type="Proteomes" id="UP000441032">
    <property type="component" value="Unassembled WGS sequence"/>
</dbReference>
<organism evidence="1 2">
    <name type="scientific">Ralstonia pickettii</name>
    <name type="common">Burkholderia pickettii</name>
    <dbReference type="NCBI Taxonomy" id="329"/>
    <lineage>
        <taxon>Bacteria</taxon>
        <taxon>Pseudomonadati</taxon>
        <taxon>Pseudomonadota</taxon>
        <taxon>Betaproteobacteria</taxon>
        <taxon>Burkholderiales</taxon>
        <taxon>Burkholderiaceae</taxon>
        <taxon>Ralstonia</taxon>
    </lineage>
</organism>
<reference evidence="1 2" key="1">
    <citation type="submission" date="2019-11" db="EMBL/GenBank/DDBJ databases">
        <title>Phenotypic characterization of an OXA-22 and OXA-60 co-producing Ralstonia pickettii clinical strain.</title>
        <authorList>
            <person name="He F."/>
        </authorList>
    </citation>
    <scope>NUCLEOTIDE SEQUENCE [LARGE SCALE GENOMIC DNA]</scope>
    <source>
        <strain evidence="1 2">PSLESD1</strain>
    </source>
</reference>
<sequence length="93" mass="10304">MTLQISKVAAQRYESFVDGMGVMFAAGHWQVVGEKTFAQFWFDHPEDPRKIFGDEEAAHRQATVFVVAMQNAGNPAAMLGAVIEADFHKGCEE</sequence>
<evidence type="ECO:0000313" key="2">
    <source>
        <dbReference type="Proteomes" id="UP000441032"/>
    </source>
</evidence>
<dbReference type="RefSeq" id="WP_154208469.1">
    <property type="nucleotide sequence ID" value="NZ_WJYN01000010.1"/>
</dbReference>
<dbReference type="AlphaFoldDB" id="A0A7X2HR37"/>
<evidence type="ECO:0000313" key="1">
    <source>
        <dbReference type="EMBL" id="MRT01129.1"/>
    </source>
</evidence>
<accession>A0A7X2HR37</accession>
<proteinExistence type="predicted"/>
<dbReference type="EMBL" id="WJYN01000010">
    <property type="protein sequence ID" value="MRT01129.1"/>
    <property type="molecule type" value="Genomic_DNA"/>
</dbReference>
<gene>
    <name evidence="1" type="ORF">GJQ57_21000</name>
</gene>
<comment type="caution">
    <text evidence="1">The sequence shown here is derived from an EMBL/GenBank/DDBJ whole genome shotgun (WGS) entry which is preliminary data.</text>
</comment>
<name>A0A7X2HR37_RALPI</name>